<feature type="domain" description="Cation/H+ exchanger transmembrane" evidence="10">
    <location>
        <begin position="63"/>
        <end position="444"/>
    </location>
</feature>
<evidence type="ECO:0000256" key="5">
    <source>
        <dbReference type="ARBA" id="ARBA00022958"/>
    </source>
</evidence>
<dbReference type="Pfam" id="PF00999">
    <property type="entry name" value="Na_H_Exchanger"/>
    <property type="match status" value="1"/>
</dbReference>
<dbReference type="Gramene" id="KZM87853">
    <property type="protein sequence ID" value="KZM87853"/>
    <property type="gene ID" value="DCAR_024954"/>
</dbReference>
<keyword evidence="8" id="KW-0472">Membrane</keyword>
<dbReference type="GO" id="GO:1902600">
    <property type="term" value="P:proton transmembrane transport"/>
    <property type="evidence" value="ECO:0007669"/>
    <property type="project" value="InterPro"/>
</dbReference>
<protein>
    <submittedName>
        <fullName evidence="13">Uncharacterized protein</fullName>
    </submittedName>
</protein>
<reference evidence="13" key="2">
    <citation type="submission" date="2022-03" db="EMBL/GenBank/DDBJ databases">
        <title>Draft title - Genomic analysis of global carrot germplasm unveils the trajectory of domestication and the origin of high carotenoid orange carrot.</title>
        <authorList>
            <person name="Iorizzo M."/>
            <person name="Ellison S."/>
            <person name="Senalik D."/>
            <person name="Macko-Podgorni A."/>
            <person name="Grzebelus D."/>
            <person name="Bostan H."/>
            <person name="Rolling W."/>
            <person name="Curaba J."/>
            <person name="Simon P."/>
        </authorList>
    </citation>
    <scope>NUCLEOTIDE SEQUENCE</scope>
    <source>
        <tissue evidence="13">Leaf</tissue>
    </source>
</reference>
<evidence type="ECO:0000259" key="11">
    <source>
        <dbReference type="Pfam" id="PF23256"/>
    </source>
</evidence>
<reference evidence="13" key="1">
    <citation type="journal article" date="2016" name="Nat. Genet.">
        <title>A high-quality carrot genome assembly provides new insights into carotenoid accumulation and asterid genome evolution.</title>
        <authorList>
            <person name="Iorizzo M."/>
            <person name="Ellison S."/>
            <person name="Senalik D."/>
            <person name="Zeng P."/>
            <person name="Satapoomin P."/>
            <person name="Huang J."/>
            <person name="Bowman M."/>
            <person name="Iovene M."/>
            <person name="Sanseverino W."/>
            <person name="Cavagnaro P."/>
            <person name="Yildiz M."/>
            <person name="Macko-Podgorni A."/>
            <person name="Moranska E."/>
            <person name="Grzebelus E."/>
            <person name="Grzebelus D."/>
            <person name="Ashrafi H."/>
            <person name="Zheng Z."/>
            <person name="Cheng S."/>
            <person name="Spooner D."/>
            <person name="Van Deynze A."/>
            <person name="Simon P."/>
        </authorList>
    </citation>
    <scope>NUCLEOTIDE SEQUENCE</scope>
    <source>
        <tissue evidence="13">Leaf</tissue>
    </source>
</reference>
<dbReference type="Pfam" id="PF23259">
    <property type="entry name" value="CHX17_C"/>
    <property type="match status" value="1"/>
</dbReference>
<gene>
    <name evidence="13" type="ORF">DCAR_0728647</name>
</gene>
<dbReference type="InterPro" id="IPR050794">
    <property type="entry name" value="CPA2_transporter"/>
</dbReference>
<dbReference type="Pfam" id="PF23256">
    <property type="entry name" value="CHX17_2nd"/>
    <property type="match status" value="1"/>
</dbReference>
<dbReference type="InterPro" id="IPR006153">
    <property type="entry name" value="Cation/H_exchanger_TM"/>
</dbReference>
<proteinExistence type="inferred from homology"/>
<comment type="similarity">
    <text evidence="9">Belongs to the monovalent cation:proton antiporter 2 (CPA2) transporter (TC 2.A.37) family. CHX (TC 2.A.37.4) subfamily.</text>
</comment>
<sequence length="794" mass="87740">MSSVDHADFKKQADKVRRYDELCTYDVPLNSPGLYATGFQEFLTYVLPRLELQLVLMFSLTQALHLLFKRFNFPRNFSEILTGIIIGKTLLGHIVGFEKHQLLFPDDDILLETLMKLGFIFYMFLVGVKMDPNLVPKAGKKGWSIGVSAAVCPFIVSSILGSQKLLDYYLPIYRRPAIRAIVKIIGLSPFPVIVALLIDLKIMNSELGRLALAAGLICDVLNLIQILGSTIYRIYFSEYGIPVVILTLIEALLVTIASISSHVLFLKIIQLTPEGKPVKNYYISLICSCVLVSSIACNNVGLQYHFAPFVIGLAVPSGPPLGSAIADAMDTFISGLLAPFILTYCAIKMDLVVFYDLSFLNSVLFVLSVVTASKIVGVCGVAMVIGVPIRDAVNLSIIMATQGIVQGALYESVYKLQSIDRESFTVLILSILVMALVAHLSVGFLNDYSRAYSGYQKRDIQHTPFNAELRILACADRLDDAMAVIRLLETSNPSKESPLAIYVLHLVELVGRATPVVINHRLGQKNANSHSRSHQLIGLFEKFGSQRTGFVSVQGFTAMSLPQFMHQDICSLAFDKLASLIILPFHKKWSQQGKIIFDSSLRRTINRQVLEMAPCSVGILIDRRKIRPPEASQDKEAGSVYHLGVIFLGGADDREAVAYAKRIMVKAVGCCLTVVRIVASDAVQENQWNTILDTETLREVKLQGANQHNIQYREVKSKDGPETALLINTMVEDGEFNMLMVGRRHSASSPLLTGLSEWCDLPELGSVGDILASAEIIRPVSVLVMQQQIVGRRR</sequence>
<evidence type="ECO:0000256" key="3">
    <source>
        <dbReference type="ARBA" id="ARBA00022538"/>
    </source>
</evidence>
<dbReference type="InterPro" id="IPR057291">
    <property type="entry name" value="CHX17_2nd"/>
</dbReference>
<evidence type="ECO:0000256" key="8">
    <source>
        <dbReference type="ARBA" id="ARBA00023136"/>
    </source>
</evidence>
<feature type="domain" description="Cation/H(+) antiporter C-terminal" evidence="12">
    <location>
        <begin position="644"/>
        <end position="788"/>
    </location>
</feature>
<evidence type="ECO:0000256" key="2">
    <source>
        <dbReference type="ARBA" id="ARBA00022448"/>
    </source>
</evidence>
<dbReference type="GO" id="GO:0006885">
    <property type="term" value="P:regulation of pH"/>
    <property type="evidence" value="ECO:0007669"/>
    <property type="project" value="TreeGrafter"/>
</dbReference>
<name>A0A161X634_DAUCS</name>
<comment type="subcellular location">
    <subcellularLocation>
        <location evidence="1">Membrane</location>
        <topology evidence="1">Multi-pass membrane protein</topology>
    </subcellularLocation>
</comment>
<organism evidence="13 14">
    <name type="scientific">Daucus carota subsp. sativus</name>
    <name type="common">Carrot</name>
    <dbReference type="NCBI Taxonomy" id="79200"/>
    <lineage>
        <taxon>Eukaryota</taxon>
        <taxon>Viridiplantae</taxon>
        <taxon>Streptophyta</taxon>
        <taxon>Embryophyta</taxon>
        <taxon>Tracheophyta</taxon>
        <taxon>Spermatophyta</taxon>
        <taxon>Magnoliopsida</taxon>
        <taxon>eudicotyledons</taxon>
        <taxon>Gunneridae</taxon>
        <taxon>Pentapetalae</taxon>
        <taxon>asterids</taxon>
        <taxon>campanulids</taxon>
        <taxon>Apiales</taxon>
        <taxon>Apiaceae</taxon>
        <taxon>Apioideae</taxon>
        <taxon>Scandiceae</taxon>
        <taxon>Daucinae</taxon>
        <taxon>Daucus</taxon>
        <taxon>Daucus sect. Daucus</taxon>
    </lineage>
</organism>
<evidence type="ECO:0000256" key="6">
    <source>
        <dbReference type="ARBA" id="ARBA00022989"/>
    </source>
</evidence>
<evidence type="ECO:0000313" key="13">
    <source>
        <dbReference type="EMBL" id="WOH09192.1"/>
    </source>
</evidence>
<evidence type="ECO:0000256" key="4">
    <source>
        <dbReference type="ARBA" id="ARBA00022692"/>
    </source>
</evidence>
<keyword evidence="3" id="KW-0633">Potassium transport</keyword>
<dbReference type="PANTHER" id="PTHR32468:SF22">
    <property type="entry name" value="CATION_H(+) ANTIPORTER 3-LIKE"/>
    <property type="match status" value="1"/>
</dbReference>
<dbReference type="EMBL" id="CP093349">
    <property type="protein sequence ID" value="WOH09192.1"/>
    <property type="molecule type" value="Genomic_DNA"/>
</dbReference>
<accession>A0A161X634</accession>
<keyword evidence="7" id="KW-0406">Ion transport</keyword>
<keyword evidence="6" id="KW-1133">Transmembrane helix</keyword>
<keyword evidence="14" id="KW-1185">Reference proteome</keyword>
<dbReference type="GO" id="GO:0012505">
    <property type="term" value="C:endomembrane system"/>
    <property type="evidence" value="ECO:0007669"/>
    <property type="project" value="TreeGrafter"/>
</dbReference>
<evidence type="ECO:0000259" key="12">
    <source>
        <dbReference type="Pfam" id="PF23259"/>
    </source>
</evidence>
<dbReference type="AlphaFoldDB" id="A0A161X634"/>
<dbReference type="GO" id="GO:0015297">
    <property type="term" value="F:antiporter activity"/>
    <property type="evidence" value="ECO:0007669"/>
    <property type="project" value="InterPro"/>
</dbReference>
<evidence type="ECO:0000313" key="14">
    <source>
        <dbReference type="Proteomes" id="UP000077755"/>
    </source>
</evidence>
<dbReference type="GO" id="GO:0016020">
    <property type="term" value="C:membrane"/>
    <property type="evidence" value="ECO:0007669"/>
    <property type="project" value="UniProtKB-SubCell"/>
</dbReference>
<dbReference type="Proteomes" id="UP000077755">
    <property type="component" value="Chromosome 7"/>
</dbReference>
<feature type="domain" description="Cation/H(+) antiporter central" evidence="11">
    <location>
        <begin position="499"/>
        <end position="628"/>
    </location>
</feature>
<keyword evidence="2" id="KW-0813">Transport</keyword>
<dbReference type="OMA" id="FIAFETQ"/>
<dbReference type="PANTHER" id="PTHR32468">
    <property type="entry name" value="CATION/H + ANTIPORTER"/>
    <property type="match status" value="1"/>
</dbReference>
<dbReference type="InterPro" id="IPR038770">
    <property type="entry name" value="Na+/solute_symporter_sf"/>
</dbReference>
<dbReference type="InterPro" id="IPR057290">
    <property type="entry name" value="CHX17_C"/>
</dbReference>
<evidence type="ECO:0000259" key="10">
    <source>
        <dbReference type="Pfam" id="PF00999"/>
    </source>
</evidence>
<evidence type="ECO:0000256" key="7">
    <source>
        <dbReference type="ARBA" id="ARBA00023065"/>
    </source>
</evidence>
<evidence type="ECO:0000256" key="1">
    <source>
        <dbReference type="ARBA" id="ARBA00004141"/>
    </source>
</evidence>
<keyword evidence="5" id="KW-0630">Potassium</keyword>
<keyword evidence="4" id="KW-0812">Transmembrane</keyword>
<evidence type="ECO:0000256" key="9">
    <source>
        <dbReference type="ARBA" id="ARBA00038341"/>
    </source>
</evidence>
<dbReference type="Gene3D" id="1.20.1530.20">
    <property type="match status" value="1"/>
</dbReference>
<dbReference type="GO" id="GO:0006813">
    <property type="term" value="P:potassium ion transport"/>
    <property type="evidence" value="ECO:0007669"/>
    <property type="project" value="UniProtKB-KW"/>
</dbReference>